<gene>
    <name evidence="3" type="ORF">DAPPUDRAFT_309961</name>
</gene>
<evidence type="ECO:0000313" key="4">
    <source>
        <dbReference type="Proteomes" id="UP000000305"/>
    </source>
</evidence>
<evidence type="ECO:0000313" key="3">
    <source>
        <dbReference type="EMBL" id="EFX90125.1"/>
    </source>
</evidence>
<protein>
    <submittedName>
        <fullName evidence="3">Uncharacterized protein</fullName>
    </submittedName>
</protein>
<proteinExistence type="predicted"/>
<feature type="region of interest" description="Disordered" evidence="1">
    <location>
        <begin position="104"/>
        <end position="129"/>
    </location>
</feature>
<sequence length="310" mass="34177">MDLLFKICRPNISEIICLICPLWNIALGSLWISMLFLISPIWKIGVSFILCIVASIKIISELLQRKSKQACKSKMIKVEGSHMNLSKSRNPPCDLDLSKLDIGSSRKTKTSTPSISSIAQSPGFAKPRPLISPSRLSSSSIISSPETNLTKASWVAGGYWQGNNWPAPTFSSPSHNTALTRSSSQSSGFGSIQTGLLNRSPPDSRPDSTLEDIDRFSVFSDNLDQRFTDSSLRYQENSPCLYQYPNNELSRKSLISSISSANDSVHHISTIPSTTQWSWLPFMFGFSLAVNVCVLTYFVFLHSSKIGGVL</sequence>
<dbReference type="KEGG" id="dpx:DAPPUDRAFT_309961"/>
<dbReference type="InParanoid" id="E9FRA0"/>
<accession>E9FRA0</accession>
<dbReference type="Proteomes" id="UP000000305">
    <property type="component" value="Unassembled WGS sequence"/>
</dbReference>
<keyword evidence="2" id="KW-0472">Membrane</keyword>
<organism evidence="3 4">
    <name type="scientific">Daphnia pulex</name>
    <name type="common">Water flea</name>
    <dbReference type="NCBI Taxonomy" id="6669"/>
    <lineage>
        <taxon>Eukaryota</taxon>
        <taxon>Metazoa</taxon>
        <taxon>Ecdysozoa</taxon>
        <taxon>Arthropoda</taxon>
        <taxon>Crustacea</taxon>
        <taxon>Branchiopoda</taxon>
        <taxon>Diplostraca</taxon>
        <taxon>Cladocera</taxon>
        <taxon>Anomopoda</taxon>
        <taxon>Daphniidae</taxon>
        <taxon>Daphnia</taxon>
    </lineage>
</organism>
<dbReference type="AlphaFoldDB" id="E9FRA0"/>
<dbReference type="HOGENOM" id="CLU_897913_0_0_1"/>
<evidence type="ECO:0000256" key="1">
    <source>
        <dbReference type="SAM" id="MobiDB-lite"/>
    </source>
</evidence>
<dbReference type="OrthoDB" id="6360168at2759"/>
<feature type="transmembrane region" description="Helical" evidence="2">
    <location>
        <begin position="44"/>
        <end position="63"/>
    </location>
</feature>
<feature type="transmembrane region" description="Helical" evidence="2">
    <location>
        <begin position="279"/>
        <end position="300"/>
    </location>
</feature>
<dbReference type="EMBL" id="GL732523">
    <property type="protein sequence ID" value="EFX90125.1"/>
    <property type="molecule type" value="Genomic_DNA"/>
</dbReference>
<keyword evidence="2" id="KW-1133">Transmembrane helix</keyword>
<keyword evidence="4" id="KW-1185">Reference proteome</keyword>
<reference evidence="3 4" key="1">
    <citation type="journal article" date="2011" name="Science">
        <title>The ecoresponsive genome of Daphnia pulex.</title>
        <authorList>
            <person name="Colbourne J.K."/>
            <person name="Pfrender M.E."/>
            <person name="Gilbert D."/>
            <person name="Thomas W.K."/>
            <person name="Tucker A."/>
            <person name="Oakley T.H."/>
            <person name="Tokishita S."/>
            <person name="Aerts A."/>
            <person name="Arnold G.J."/>
            <person name="Basu M.K."/>
            <person name="Bauer D.J."/>
            <person name="Caceres C.E."/>
            <person name="Carmel L."/>
            <person name="Casola C."/>
            <person name="Choi J.H."/>
            <person name="Detter J.C."/>
            <person name="Dong Q."/>
            <person name="Dusheyko S."/>
            <person name="Eads B.D."/>
            <person name="Frohlich T."/>
            <person name="Geiler-Samerotte K.A."/>
            <person name="Gerlach D."/>
            <person name="Hatcher P."/>
            <person name="Jogdeo S."/>
            <person name="Krijgsveld J."/>
            <person name="Kriventseva E.V."/>
            <person name="Kultz D."/>
            <person name="Laforsch C."/>
            <person name="Lindquist E."/>
            <person name="Lopez J."/>
            <person name="Manak J.R."/>
            <person name="Muller J."/>
            <person name="Pangilinan J."/>
            <person name="Patwardhan R.P."/>
            <person name="Pitluck S."/>
            <person name="Pritham E.J."/>
            <person name="Rechtsteiner A."/>
            <person name="Rho M."/>
            <person name="Rogozin I.B."/>
            <person name="Sakarya O."/>
            <person name="Salamov A."/>
            <person name="Schaack S."/>
            <person name="Shapiro H."/>
            <person name="Shiga Y."/>
            <person name="Skalitzky C."/>
            <person name="Smith Z."/>
            <person name="Souvorov A."/>
            <person name="Sung W."/>
            <person name="Tang Z."/>
            <person name="Tsuchiya D."/>
            <person name="Tu H."/>
            <person name="Vos H."/>
            <person name="Wang M."/>
            <person name="Wolf Y.I."/>
            <person name="Yamagata H."/>
            <person name="Yamada T."/>
            <person name="Ye Y."/>
            <person name="Shaw J.R."/>
            <person name="Andrews J."/>
            <person name="Crease T.J."/>
            <person name="Tang H."/>
            <person name="Lucas S.M."/>
            <person name="Robertson H.M."/>
            <person name="Bork P."/>
            <person name="Koonin E.V."/>
            <person name="Zdobnov E.M."/>
            <person name="Grigoriev I.V."/>
            <person name="Lynch M."/>
            <person name="Boore J.L."/>
        </authorList>
    </citation>
    <scope>NUCLEOTIDE SEQUENCE [LARGE SCALE GENOMIC DNA]</scope>
</reference>
<feature type="transmembrane region" description="Helical" evidence="2">
    <location>
        <begin position="12"/>
        <end position="38"/>
    </location>
</feature>
<name>E9FRA0_DAPPU</name>
<feature type="compositionally biased region" description="Low complexity" evidence="1">
    <location>
        <begin position="182"/>
        <end position="191"/>
    </location>
</feature>
<evidence type="ECO:0000256" key="2">
    <source>
        <dbReference type="SAM" id="Phobius"/>
    </source>
</evidence>
<feature type="region of interest" description="Disordered" evidence="1">
    <location>
        <begin position="171"/>
        <end position="208"/>
    </location>
</feature>
<keyword evidence="2" id="KW-0812">Transmembrane</keyword>
<feature type="compositionally biased region" description="Polar residues" evidence="1">
    <location>
        <begin position="171"/>
        <end position="181"/>
    </location>
</feature>